<proteinExistence type="predicted"/>
<dbReference type="AlphaFoldDB" id="A0A9W9A4Z4"/>
<evidence type="ECO:0000313" key="2">
    <source>
        <dbReference type="EMBL" id="KAJ4473771.1"/>
    </source>
</evidence>
<dbReference type="EMBL" id="JAOTPV010000017">
    <property type="protein sequence ID" value="KAJ4473771.1"/>
    <property type="molecule type" value="Genomic_DNA"/>
</dbReference>
<dbReference type="OrthoDB" id="2210012at2759"/>
<dbReference type="Proteomes" id="UP001150266">
    <property type="component" value="Unassembled WGS sequence"/>
</dbReference>
<keyword evidence="3" id="KW-1185">Reference proteome</keyword>
<organism evidence="2 3">
    <name type="scientific">Lentinula aciculospora</name>
    <dbReference type="NCBI Taxonomy" id="153920"/>
    <lineage>
        <taxon>Eukaryota</taxon>
        <taxon>Fungi</taxon>
        <taxon>Dikarya</taxon>
        <taxon>Basidiomycota</taxon>
        <taxon>Agaricomycotina</taxon>
        <taxon>Agaricomycetes</taxon>
        <taxon>Agaricomycetidae</taxon>
        <taxon>Agaricales</taxon>
        <taxon>Marasmiineae</taxon>
        <taxon>Omphalotaceae</taxon>
        <taxon>Lentinula</taxon>
    </lineage>
</organism>
<comment type="caution">
    <text evidence="2">The sequence shown here is derived from an EMBL/GenBank/DDBJ whole genome shotgun (WGS) entry which is preliminary data.</text>
</comment>
<reference evidence="2" key="1">
    <citation type="submission" date="2022-08" db="EMBL/GenBank/DDBJ databases">
        <title>A Global Phylogenomic Analysis of the Shiitake Genus Lentinula.</title>
        <authorList>
            <consortium name="DOE Joint Genome Institute"/>
            <person name="Sierra-Patev S."/>
            <person name="Min B."/>
            <person name="Naranjo-Ortiz M."/>
            <person name="Looney B."/>
            <person name="Konkel Z."/>
            <person name="Slot J.C."/>
            <person name="Sakamoto Y."/>
            <person name="Steenwyk J.L."/>
            <person name="Rokas A."/>
            <person name="Carro J."/>
            <person name="Camarero S."/>
            <person name="Ferreira P."/>
            <person name="Molpeceres G."/>
            <person name="Ruiz-Duenas F.J."/>
            <person name="Serrano A."/>
            <person name="Henrissat B."/>
            <person name="Drula E."/>
            <person name="Hughes K.W."/>
            <person name="Mata J.L."/>
            <person name="Ishikawa N.K."/>
            <person name="Vargas-Isla R."/>
            <person name="Ushijima S."/>
            <person name="Smith C.A."/>
            <person name="Ahrendt S."/>
            <person name="Andreopoulos W."/>
            <person name="He G."/>
            <person name="Labutti K."/>
            <person name="Lipzen A."/>
            <person name="Ng V."/>
            <person name="Riley R."/>
            <person name="Sandor L."/>
            <person name="Barry K."/>
            <person name="Martinez A.T."/>
            <person name="Xiao Y."/>
            <person name="Gibbons J.G."/>
            <person name="Terashima K."/>
            <person name="Grigoriev I.V."/>
            <person name="Hibbett D.S."/>
        </authorList>
    </citation>
    <scope>NUCLEOTIDE SEQUENCE</scope>
    <source>
        <strain evidence="2">JLM2183</strain>
    </source>
</reference>
<evidence type="ECO:0000313" key="3">
    <source>
        <dbReference type="Proteomes" id="UP001150266"/>
    </source>
</evidence>
<gene>
    <name evidence="2" type="ORF">J3R30DRAFT_3707740</name>
</gene>
<accession>A0A9W9A4Z4</accession>
<feature type="region of interest" description="Disordered" evidence="1">
    <location>
        <begin position="183"/>
        <end position="202"/>
    </location>
</feature>
<name>A0A9W9A4Z4_9AGAR</name>
<evidence type="ECO:0000256" key="1">
    <source>
        <dbReference type="SAM" id="MobiDB-lite"/>
    </source>
</evidence>
<sequence length="286" mass="31437">MSYSAGVDLDWCLTCNRHLNNSRTSYCSPQCEPTPSPQLLKLSPYAAEWTHSEELDASEEDPVIIHTVHDTSSAKGIAAWAANVPAGAPPNDLDTMPLYSPSQPKLLRPQFSRPVPPALSISESTSASIPLVTPPQKDVSMFFSIANHIRSLVSSSAGFSPNKTRCRTKNRLPNLIARRHSSLSSDSFVEHDNESGPSLSPTNSFYEDKEGLWWVTESDCSSAASSMVPKKSAAQLIAPSESRKHALDCEMYFQPKSLHIPIELSTKVQAARVEDEEGPREMLDIW</sequence>
<protein>
    <submittedName>
        <fullName evidence="2">Uncharacterized protein</fullName>
    </submittedName>
</protein>